<dbReference type="InterPro" id="IPR001387">
    <property type="entry name" value="Cro/C1-type_HTH"/>
</dbReference>
<comment type="caution">
    <text evidence="2">The sequence shown here is derived from an EMBL/GenBank/DDBJ whole genome shotgun (WGS) entry which is preliminary data.</text>
</comment>
<accession>C9L5R1</accession>
<dbReference type="SUPFAM" id="SSF47413">
    <property type="entry name" value="lambda repressor-like DNA-binding domains"/>
    <property type="match status" value="1"/>
</dbReference>
<dbReference type="HOGENOM" id="CLU_115835_0_0_9"/>
<evidence type="ECO:0000313" key="3">
    <source>
        <dbReference type="Proteomes" id="UP000003755"/>
    </source>
</evidence>
<organism evidence="2 3">
    <name type="scientific">Blautia hansenii DSM 20583</name>
    <dbReference type="NCBI Taxonomy" id="537007"/>
    <lineage>
        <taxon>Bacteria</taxon>
        <taxon>Bacillati</taxon>
        <taxon>Bacillota</taxon>
        <taxon>Clostridia</taxon>
        <taxon>Lachnospirales</taxon>
        <taxon>Lachnospiraceae</taxon>
        <taxon>Blautia</taxon>
    </lineage>
</organism>
<dbReference type="AlphaFoldDB" id="C9L5R1"/>
<dbReference type="PROSITE" id="PS50943">
    <property type="entry name" value="HTH_CROC1"/>
    <property type="match status" value="1"/>
</dbReference>
<dbReference type="Pfam" id="PF01381">
    <property type="entry name" value="HTH_3"/>
    <property type="match status" value="1"/>
</dbReference>
<dbReference type="CDD" id="cd00093">
    <property type="entry name" value="HTH_XRE"/>
    <property type="match status" value="1"/>
</dbReference>
<dbReference type="SMART" id="SM00530">
    <property type="entry name" value="HTH_XRE"/>
    <property type="match status" value="1"/>
</dbReference>
<gene>
    <name evidence="2" type="ORF">BLAHAN_04718</name>
</gene>
<evidence type="ECO:0000259" key="1">
    <source>
        <dbReference type="PROSITE" id="PS50943"/>
    </source>
</evidence>
<evidence type="ECO:0000313" key="2">
    <source>
        <dbReference type="EMBL" id="EEX22493.1"/>
    </source>
</evidence>
<dbReference type="GO" id="GO:0003677">
    <property type="term" value="F:DNA binding"/>
    <property type="evidence" value="ECO:0007669"/>
    <property type="project" value="UniProtKB-KW"/>
</dbReference>
<keyword evidence="2" id="KW-0238">DNA-binding</keyword>
<dbReference type="EMBL" id="ABYU02000011">
    <property type="protein sequence ID" value="EEX22493.1"/>
    <property type="molecule type" value="Genomic_DNA"/>
</dbReference>
<keyword evidence="3" id="KW-1185">Reference proteome</keyword>
<reference evidence="2" key="1">
    <citation type="submission" date="2009-09" db="EMBL/GenBank/DDBJ databases">
        <authorList>
            <person name="Weinstock G."/>
            <person name="Sodergren E."/>
            <person name="Clifton S."/>
            <person name="Fulton L."/>
            <person name="Fulton B."/>
            <person name="Courtney L."/>
            <person name="Fronick C."/>
            <person name="Harrison M."/>
            <person name="Strong C."/>
            <person name="Farmer C."/>
            <person name="Delahaunty K."/>
            <person name="Markovic C."/>
            <person name="Hall O."/>
            <person name="Minx P."/>
            <person name="Tomlinson C."/>
            <person name="Mitreva M."/>
            <person name="Nelson J."/>
            <person name="Hou S."/>
            <person name="Wollam A."/>
            <person name="Pepin K.H."/>
            <person name="Johnson M."/>
            <person name="Bhonagiri V."/>
            <person name="Nash W.E."/>
            <person name="Warren W."/>
            <person name="Chinwalla A."/>
            <person name="Mardis E.R."/>
            <person name="Wilson R.K."/>
        </authorList>
    </citation>
    <scope>NUCLEOTIDE SEQUENCE [LARGE SCALE GENOMIC DNA]</scope>
    <source>
        <strain evidence="2">DSM 20583</strain>
    </source>
</reference>
<dbReference type="eggNOG" id="COG1396">
    <property type="taxonomic scope" value="Bacteria"/>
</dbReference>
<feature type="domain" description="HTH cro/C1-type" evidence="1">
    <location>
        <begin position="145"/>
        <end position="202"/>
    </location>
</feature>
<sequence>MYLSKAQAMLGDAFDYAVNVCNISGNDFTKLFLASSASERMENGEISYITGKSGGEMVTEIVAETKGKNLQIEPCVHFERTKEYWIGWAIAYYQWYSDRKYSEILKAVSYENLEKMYYTLHEADITKFVDIMDSRMTEFFSETNLKRIRMTYGFTQKELADNSGVSLRSIQMYEQRHKNINKASAETLYRLSKILGCTIEDLMEK</sequence>
<dbReference type="STRING" id="537007.BLAHAN_04718"/>
<name>C9L5R1_BLAHA</name>
<proteinExistence type="predicted"/>
<protein>
    <submittedName>
        <fullName evidence="2">DNA-binding helix-turn-helix protein</fullName>
    </submittedName>
</protein>
<dbReference type="Gene3D" id="1.10.260.40">
    <property type="entry name" value="lambda repressor-like DNA-binding domains"/>
    <property type="match status" value="1"/>
</dbReference>
<dbReference type="InterPro" id="IPR010982">
    <property type="entry name" value="Lambda_DNA-bd_dom_sf"/>
</dbReference>
<dbReference type="Proteomes" id="UP000003755">
    <property type="component" value="Unassembled WGS sequence"/>
</dbReference>